<organism evidence="2 3">
    <name type="scientific">Cirrhinus molitorella</name>
    <name type="common">mud carp</name>
    <dbReference type="NCBI Taxonomy" id="172907"/>
    <lineage>
        <taxon>Eukaryota</taxon>
        <taxon>Metazoa</taxon>
        <taxon>Chordata</taxon>
        <taxon>Craniata</taxon>
        <taxon>Vertebrata</taxon>
        <taxon>Euteleostomi</taxon>
        <taxon>Actinopterygii</taxon>
        <taxon>Neopterygii</taxon>
        <taxon>Teleostei</taxon>
        <taxon>Ostariophysi</taxon>
        <taxon>Cypriniformes</taxon>
        <taxon>Cyprinidae</taxon>
        <taxon>Labeoninae</taxon>
        <taxon>Labeonini</taxon>
        <taxon>Cirrhinus</taxon>
    </lineage>
</organism>
<keyword evidence="3" id="KW-1185">Reference proteome</keyword>
<dbReference type="Proteomes" id="UP001558613">
    <property type="component" value="Unassembled WGS sequence"/>
</dbReference>
<evidence type="ECO:0000313" key="2">
    <source>
        <dbReference type="EMBL" id="KAL1250113.1"/>
    </source>
</evidence>
<accession>A0ABR3LF18</accession>
<comment type="caution">
    <text evidence="2">The sequence shown here is derived from an EMBL/GenBank/DDBJ whole genome shotgun (WGS) entry which is preliminary data.</text>
</comment>
<name>A0ABR3LF18_9TELE</name>
<dbReference type="EMBL" id="JAYMGO010000023">
    <property type="protein sequence ID" value="KAL1250113.1"/>
    <property type="molecule type" value="Genomic_DNA"/>
</dbReference>
<protein>
    <submittedName>
        <fullName evidence="2">Uncharacterized protein</fullName>
    </submittedName>
</protein>
<sequence>MCVDMHAGLFLRALARMCWRQVKCIDYFNLPICESVILVALHSTGESLMGLSTGRLRPLPVQLTFNWNLAGEREEAGHGHAEIPHIFPQATDSPKP</sequence>
<feature type="region of interest" description="Disordered" evidence="1">
    <location>
        <begin position="77"/>
        <end position="96"/>
    </location>
</feature>
<gene>
    <name evidence="2" type="ORF">QQF64_021118</name>
</gene>
<evidence type="ECO:0000256" key="1">
    <source>
        <dbReference type="SAM" id="MobiDB-lite"/>
    </source>
</evidence>
<evidence type="ECO:0000313" key="3">
    <source>
        <dbReference type="Proteomes" id="UP001558613"/>
    </source>
</evidence>
<proteinExistence type="predicted"/>
<reference evidence="2 3" key="1">
    <citation type="submission" date="2023-09" db="EMBL/GenBank/DDBJ databases">
        <authorList>
            <person name="Wang M."/>
        </authorList>
    </citation>
    <scope>NUCLEOTIDE SEQUENCE [LARGE SCALE GENOMIC DNA]</scope>
    <source>
        <strain evidence="2">GT-2023</strain>
        <tissue evidence="2">Liver</tissue>
    </source>
</reference>